<dbReference type="AlphaFoldDB" id="A0AAX3N6F7"/>
<keyword evidence="1" id="KW-0472">Membrane</keyword>
<evidence type="ECO:0000313" key="5">
    <source>
        <dbReference type="Proteomes" id="UP001221519"/>
    </source>
</evidence>
<evidence type="ECO:0000313" key="4">
    <source>
        <dbReference type="Proteomes" id="UP001220962"/>
    </source>
</evidence>
<dbReference type="Proteomes" id="UP001220962">
    <property type="component" value="Chromosome"/>
</dbReference>
<evidence type="ECO:0000256" key="1">
    <source>
        <dbReference type="SAM" id="Phobius"/>
    </source>
</evidence>
<keyword evidence="5" id="KW-1185">Reference proteome</keyword>
<dbReference type="Proteomes" id="UP001221519">
    <property type="component" value="Chromosome"/>
</dbReference>
<protein>
    <submittedName>
        <fullName evidence="2">Uncharacterized protein</fullName>
    </submittedName>
</protein>
<gene>
    <name evidence="2" type="ORF">PUW23_12335</name>
    <name evidence="3" type="ORF">PUW25_12015</name>
</gene>
<dbReference type="EMBL" id="CP118101">
    <property type="protein sequence ID" value="WDH84946.1"/>
    <property type="molecule type" value="Genomic_DNA"/>
</dbReference>
<keyword evidence="1" id="KW-1133">Transmembrane helix</keyword>
<organism evidence="2 4">
    <name type="scientific">Paenibacillus urinalis</name>
    <dbReference type="NCBI Taxonomy" id="521520"/>
    <lineage>
        <taxon>Bacteria</taxon>
        <taxon>Bacillati</taxon>
        <taxon>Bacillota</taxon>
        <taxon>Bacilli</taxon>
        <taxon>Bacillales</taxon>
        <taxon>Paenibacillaceae</taxon>
        <taxon>Paenibacillus</taxon>
    </lineage>
</organism>
<evidence type="ECO:0000313" key="2">
    <source>
        <dbReference type="EMBL" id="WDH84946.1"/>
    </source>
</evidence>
<dbReference type="RefSeq" id="WP_047911694.1">
    <property type="nucleotide sequence ID" value="NZ_CP118101.1"/>
</dbReference>
<reference evidence="2 5" key="1">
    <citation type="submission" date="2023-02" db="EMBL/GenBank/DDBJ databases">
        <title>Pathogen: clinical or host-associated sample.</title>
        <authorList>
            <person name="Hergert J."/>
            <person name="Casey R."/>
            <person name="Wagner J."/>
            <person name="Young E.L."/>
            <person name="Oakeson K.F."/>
        </authorList>
    </citation>
    <scope>NUCLEOTIDE SEQUENCE</scope>
    <source>
        <strain evidence="3 5">2022CK-00829</strain>
        <strain evidence="2">2022CK-00830</strain>
    </source>
</reference>
<keyword evidence="1" id="KW-0812">Transmembrane</keyword>
<name>A0AAX3N6F7_9BACL</name>
<proteinExistence type="predicted"/>
<sequence length="129" mass="14930">MNKKKDQKSLLYMLKGDTPAEVPVKAKGKLNWTASFKLFKVYRQVRASKMLAPSLIILYFIFAQIMLLFFSIIMSVSLIPFFLLGILLWAILNKYLVWVLKETTIRTLIKEGYSPKGQEDQAYVDALYL</sequence>
<dbReference type="EMBL" id="CP118108">
    <property type="protein sequence ID" value="WDI04630.1"/>
    <property type="molecule type" value="Genomic_DNA"/>
</dbReference>
<accession>A0AAX3N6F7</accession>
<evidence type="ECO:0000313" key="3">
    <source>
        <dbReference type="EMBL" id="WDI04630.1"/>
    </source>
</evidence>
<feature type="transmembrane region" description="Helical" evidence="1">
    <location>
        <begin position="50"/>
        <end position="73"/>
    </location>
</feature>
<feature type="transmembrane region" description="Helical" evidence="1">
    <location>
        <begin position="79"/>
        <end position="100"/>
    </location>
</feature>